<dbReference type="InterPro" id="IPR028082">
    <property type="entry name" value="Peripla_BP_I"/>
</dbReference>
<reference evidence="6 7" key="1">
    <citation type="submission" date="2018-06" db="EMBL/GenBank/DDBJ databases">
        <title>Genomic Encyclopedia of Archaeal and Bacterial Type Strains, Phase II (KMG-II): from individual species to whole genera.</title>
        <authorList>
            <person name="Goeker M."/>
        </authorList>
    </citation>
    <scope>NUCLEOTIDE SEQUENCE [LARGE SCALE GENOMIC DNA]</scope>
    <source>
        <strain evidence="6 7">DSM 27372</strain>
    </source>
</reference>
<dbReference type="GO" id="GO:0003700">
    <property type="term" value="F:DNA-binding transcription factor activity"/>
    <property type="evidence" value="ECO:0007669"/>
    <property type="project" value="TreeGrafter"/>
</dbReference>
<keyword evidence="1" id="KW-0805">Transcription regulation</keyword>
<organism evidence="6 7">
    <name type="scientific">Pedobacter nutrimenti</name>
    <dbReference type="NCBI Taxonomy" id="1241337"/>
    <lineage>
        <taxon>Bacteria</taxon>
        <taxon>Pseudomonadati</taxon>
        <taxon>Bacteroidota</taxon>
        <taxon>Sphingobacteriia</taxon>
        <taxon>Sphingobacteriales</taxon>
        <taxon>Sphingobacteriaceae</taxon>
        <taxon>Pedobacter</taxon>
    </lineage>
</organism>
<dbReference type="Pfam" id="PF00356">
    <property type="entry name" value="LacI"/>
    <property type="match status" value="1"/>
</dbReference>
<dbReference type="SUPFAM" id="SSF53822">
    <property type="entry name" value="Periplasmic binding protein-like I"/>
    <property type="match status" value="1"/>
</dbReference>
<dbReference type="AlphaFoldDB" id="A0A318U9F0"/>
<dbReference type="Gene3D" id="1.10.260.40">
    <property type="entry name" value="lambda repressor-like DNA-binding domains"/>
    <property type="match status" value="1"/>
</dbReference>
<keyword evidence="2" id="KW-0238">DNA-binding</keyword>
<evidence type="ECO:0000256" key="2">
    <source>
        <dbReference type="ARBA" id="ARBA00023125"/>
    </source>
</evidence>
<accession>A0A318U9F0</accession>
<feature type="domain" description="HTH lacI-type" evidence="4">
    <location>
        <begin position="5"/>
        <end position="59"/>
    </location>
</feature>
<dbReference type="Proteomes" id="UP000248198">
    <property type="component" value="Unassembled WGS sequence"/>
</dbReference>
<dbReference type="Pfam" id="PF13377">
    <property type="entry name" value="Peripla_BP_3"/>
    <property type="match status" value="1"/>
</dbReference>
<proteinExistence type="predicted"/>
<evidence type="ECO:0000259" key="4">
    <source>
        <dbReference type="PROSITE" id="PS50932"/>
    </source>
</evidence>
<dbReference type="Gene3D" id="3.40.50.2300">
    <property type="match status" value="2"/>
</dbReference>
<evidence type="ECO:0000259" key="5">
    <source>
        <dbReference type="PROSITE" id="PS51063"/>
    </source>
</evidence>
<dbReference type="InterPro" id="IPR000843">
    <property type="entry name" value="HTH_LacI"/>
</dbReference>
<dbReference type="SMART" id="SM00354">
    <property type="entry name" value="HTH_LACI"/>
    <property type="match status" value="1"/>
</dbReference>
<evidence type="ECO:0000313" key="7">
    <source>
        <dbReference type="Proteomes" id="UP000248198"/>
    </source>
</evidence>
<dbReference type="RefSeq" id="WP_110833698.1">
    <property type="nucleotide sequence ID" value="NZ_QKLU01000007.1"/>
</dbReference>
<name>A0A318U9F0_9SPHI</name>
<dbReference type="GO" id="GO:0000976">
    <property type="term" value="F:transcription cis-regulatory region binding"/>
    <property type="evidence" value="ECO:0007669"/>
    <property type="project" value="TreeGrafter"/>
</dbReference>
<keyword evidence="7" id="KW-1185">Reference proteome</keyword>
<dbReference type="PANTHER" id="PTHR30146:SF109">
    <property type="entry name" value="HTH-TYPE TRANSCRIPTIONAL REGULATOR GALS"/>
    <property type="match status" value="1"/>
</dbReference>
<evidence type="ECO:0000256" key="3">
    <source>
        <dbReference type="ARBA" id="ARBA00023163"/>
    </source>
</evidence>
<dbReference type="SUPFAM" id="SSF47413">
    <property type="entry name" value="lambda repressor-like DNA-binding domains"/>
    <property type="match status" value="1"/>
</dbReference>
<comment type="caution">
    <text evidence="6">The sequence shown here is derived from an EMBL/GenBank/DDBJ whole genome shotgun (WGS) entry which is preliminary data.</text>
</comment>
<dbReference type="InterPro" id="IPR046335">
    <property type="entry name" value="LacI/GalR-like_sensor"/>
</dbReference>
<feature type="domain" description="HTH crp-type" evidence="5">
    <location>
        <begin position="1"/>
        <end position="44"/>
    </location>
</feature>
<dbReference type="PROSITE" id="PS50932">
    <property type="entry name" value="HTH_LACI_2"/>
    <property type="match status" value="1"/>
</dbReference>
<dbReference type="EMBL" id="QKLU01000007">
    <property type="protein sequence ID" value="PYF71556.1"/>
    <property type="molecule type" value="Genomic_DNA"/>
</dbReference>
<sequence>MFEPFTLKDIAKALGLSTSTVSRALRDTHEISAETKKIVLEYAQKINYKPNPNALSLKERRSKSIGVIVSEVANHYFSQAINGIESIAYDKGYHVIITQTHESYEREKINIQHLASRSVDGLLVSLSAETSDTSHLQSLHKRGLQMVFFDRVAEDIETHKITANNEKGAFEATEYLIRQGYKKIAHLTSSDHLSISIERLNGYKKALEQHGLPFNPHYLKYCPHGGMFYDEVENAVKELMNLSDRPDAVFVAGDRLSVGCLVVFKNLNIQVPKDMAITGFSNSDVLDLMHPPLTAVRQPAFEMGQIATDMLIRLIESRYPVYEFEKKVLDTSLLIR</sequence>
<evidence type="ECO:0000313" key="6">
    <source>
        <dbReference type="EMBL" id="PYF71556.1"/>
    </source>
</evidence>
<dbReference type="CDD" id="cd06267">
    <property type="entry name" value="PBP1_LacI_sugar_binding-like"/>
    <property type="match status" value="1"/>
</dbReference>
<dbReference type="InterPro" id="IPR012318">
    <property type="entry name" value="HTH_CRP"/>
</dbReference>
<dbReference type="PANTHER" id="PTHR30146">
    <property type="entry name" value="LACI-RELATED TRANSCRIPTIONAL REPRESSOR"/>
    <property type="match status" value="1"/>
</dbReference>
<dbReference type="InterPro" id="IPR010982">
    <property type="entry name" value="Lambda_DNA-bd_dom_sf"/>
</dbReference>
<keyword evidence="3" id="KW-0804">Transcription</keyword>
<evidence type="ECO:0000256" key="1">
    <source>
        <dbReference type="ARBA" id="ARBA00023015"/>
    </source>
</evidence>
<gene>
    <name evidence="6" type="ORF">B0O44_107171</name>
</gene>
<dbReference type="OrthoDB" id="9803256at2"/>
<protein>
    <submittedName>
        <fullName evidence="6">LacI family transcriptional regulator</fullName>
    </submittedName>
</protein>
<dbReference type="CDD" id="cd01392">
    <property type="entry name" value="HTH_LacI"/>
    <property type="match status" value="1"/>
</dbReference>
<dbReference type="PROSITE" id="PS51063">
    <property type="entry name" value="HTH_CRP_2"/>
    <property type="match status" value="1"/>
</dbReference>